<sequence length="226" mass="24078">MLFRSVAKGVVMGMGIALTLACAALAEFSRADAMELRSADRDLLVAVHRAGIWEGQASVLAQQHGNTVRVREVGAEIVRDYDRLDPVARSLAGRLAVALPDTVTREQQAWTDEIRTSDPGQRFDRVYVNRLRAAHGTLFELASQVRAATLDDTVRAFAQTVVETMLRQLNLLESTGVAEPGSLVLTAARGGNALGGADFVLAAVLSVVAGAATFRLIRLLGAPSGK</sequence>
<dbReference type="PANTHER" id="PTHR38593:SF1">
    <property type="entry name" value="BLR2558 PROTEIN"/>
    <property type="match status" value="1"/>
</dbReference>
<proteinExistence type="predicted"/>
<dbReference type="EMBL" id="FNON01000014">
    <property type="protein sequence ID" value="SDZ37939.1"/>
    <property type="molecule type" value="Genomic_DNA"/>
</dbReference>
<reference evidence="4 5" key="1">
    <citation type="submission" date="2016-10" db="EMBL/GenBank/DDBJ databases">
        <authorList>
            <person name="de Groot N.N."/>
        </authorList>
    </citation>
    <scope>NUCLEOTIDE SEQUENCE [LARGE SCALE GENOMIC DNA]</scope>
    <source>
        <strain evidence="4 5">CPCC 202699</strain>
    </source>
</reference>
<dbReference type="OrthoDB" id="3674617at2"/>
<feature type="transmembrane region" description="Helical" evidence="1">
    <location>
        <begin position="199"/>
        <end position="217"/>
    </location>
</feature>
<dbReference type="PANTHER" id="PTHR38593">
    <property type="entry name" value="BLR2558 PROTEIN"/>
    <property type="match status" value="1"/>
</dbReference>
<keyword evidence="2" id="KW-0732">Signal</keyword>
<protein>
    <submittedName>
        <fullName evidence="4">Predicted outer membrane protein</fullName>
    </submittedName>
</protein>
<keyword evidence="1" id="KW-0812">Transmembrane</keyword>
<evidence type="ECO:0000313" key="4">
    <source>
        <dbReference type="EMBL" id="SDZ37939.1"/>
    </source>
</evidence>
<accession>A0A1H3SLF7</accession>
<keyword evidence="1" id="KW-0472">Membrane</keyword>
<feature type="chain" id="PRO_5011684983" evidence="2">
    <location>
        <begin position="24"/>
        <end position="226"/>
    </location>
</feature>
<evidence type="ECO:0000259" key="3">
    <source>
        <dbReference type="Pfam" id="PF13628"/>
    </source>
</evidence>
<feature type="signal peptide" evidence="2">
    <location>
        <begin position="1"/>
        <end position="23"/>
    </location>
</feature>
<dbReference type="Pfam" id="PF13628">
    <property type="entry name" value="DUF4142"/>
    <property type="match status" value="1"/>
</dbReference>
<keyword evidence="1" id="KW-1133">Transmembrane helix</keyword>
<organism evidence="4 5">
    <name type="scientific">Amycolatopsis xylanica</name>
    <dbReference type="NCBI Taxonomy" id="589385"/>
    <lineage>
        <taxon>Bacteria</taxon>
        <taxon>Bacillati</taxon>
        <taxon>Actinomycetota</taxon>
        <taxon>Actinomycetes</taxon>
        <taxon>Pseudonocardiales</taxon>
        <taxon>Pseudonocardiaceae</taxon>
        <taxon>Amycolatopsis</taxon>
    </lineage>
</organism>
<dbReference type="Proteomes" id="UP000199515">
    <property type="component" value="Unassembled WGS sequence"/>
</dbReference>
<evidence type="ECO:0000256" key="2">
    <source>
        <dbReference type="SAM" id="SignalP"/>
    </source>
</evidence>
<name>A0A1H3SLF7_9PSEU</name>
<dbReference type="AlphaFoldDB" id="A0A1H3SLF7"/>
<feature type="domain" description="DUF4142" evidence="3">
    <location>
        <begin position="39"/>
        <end position="170"/>
    </location>
</feature>
<dbReference type="InterPro" id="IPR025419">
    <property type="entry name" value="DUF4142"/>
</dbReference>
<keyword evidence="5" id="KW-1185">Reference proteome</keyword>
<gene>
    <name evidence="4" type="ORF">SAMN05421504_11444</name>
</gene>
<dbReference type="STRING" id="589385.SAMN05421504_11444"/>
<evidence type="ECO:0000256" key="1">
    <source>
        <dbReference type="SAM" id="Phobius"/>
    </source>
</evidence>
<evidence type="ECO:0000313" key="5">
    <source>
        <dbReference type="Proteomes" id="UP000199515"/>
    </source>
</evidence>
<dbReference type="PROSITE" id="PS51257">
    <property type="entry name" value="PROKAR_LIPOPROTEIN"/>
    <property type="match status" value="1"/>
</dbReference>
<dbReference type="RefSeq" id="WP_091299245.1">
    <property type="nucleotide sequence ID" value="NZ_FNON01000014.1"/>
</dbReference>